<dbReference type="EMBL" id="CAACVG010006227">
    <property type="protein sequence ID" value="VEN40003.1"/>
    <property type="molecule type" value="Genomic_DNA"/>
</dbReference>
<dbReference type="Proteomes" id="UP000410492">
    <property type="component" value="Unassembled WGS sequence"/>
</dbReference>
<evidence type="ECO:0000313" key="2">
    <source>
        <dbReference type="Proteomes" id="UP000410492"/>
    </source>
</evidence>
<dbReference type="AlphaFoldDB" id="A0A653BWR3"/>
<evidence type="ECO:0000313" key="1">
    <source>
        <dbReference type="EMBL" id="VEN40003.1"/>
    </source>
</evidence>
<proteinExistence type="predicted"/>
<keyword evidence="2" id="KW-1185">Reference proteome</keyword>
<name>A0A653BWR3_CALMS</name>
<organism evidence="1 2">
    <name type="scientific">Callosobruchus maculatus</name>
    <name type="common">Southern cowpea weevil</name>
    <name type="synonym">Pulse bruchid</name>
    <dbReference type="NCBI Taxonomy" id="64391"/>
    <lineage>
        <taxon>Eukaryota</taxon>
        <taxon>Metazoa</taxon>
        <taxon>Ecdysozoa</taxon>
        <taxon>Arthropoda</taxon>
        <taxon>Hexapoda</taxon>
        <taxon>Insecta</taxon>
        <taxon>Pterygota</taxon>
        <taxon>Neoptera</taxon>
        <taxon>Endopterygota</taxon>
        <taxon>Coleoptera</taxon>
        <taxon>Polyphaga</taxon>
        <taxon>Cucujiformia</taxon>
        <taxon>Chrysomeloidea</taxon>
        <taxon>Chrysomelidae</taxon>
        <taxon>Bruchinae</taxon>
        <taxon>Bruchini</taxon>
        <taxon>Callosobruchus</taxon>
    </lineage>
</organism>
<accession>A0A653BWR3</accession>
<sequence>RQNRPCPFPYRDILKHPNSCNRPAEGFSRIRVPLML</sequence>
<reference evidence="1 2" key="1">
    <citation type="submission" date="2019-01" db="EMBL/GenBank/DDBJ databases">
        <authorList>
            <person name="Sayadi A."/>
        </authorList>
    </citation>
    <scope>NUCLEOTIDE SEQUENCE [LARGE SCALE GENOMIC DNA]</scope>
</reference>
<gene>
    <name evidence="1" type="ORF">CALMAC_LOCUS4321</name>
</gene>
<feature type="non-terminal residue" evidence="1">
    <location>
        <position position="1"/>
    </location>
</feature>
<protein>
    <submittedName>
        <fullName evidence="1">Uncharacterized protein</fullName>
    </submittedName>
</protein>